<proteinExistence type="predicted"/>
<dbReference type="RefSeq" id="WP_126110257.1">
    <property type="nucleotide sequence ID" value="NZ_CP034465.1"/>
</dbReference>
<evidence type="ECO:0000256" key="1">
    <source>
        <dbReference type="ARBA" id="ARBA00023015"/>
    </source>
</evidence>
<dbReference type="InterPro" id="IPR010982">
    <property type="entry name" value="Lambda_DNA-bd_dom_sf"/>
</dbReference>
<keyword evidence="1" id="KW-0805">Transcription regulation</keyword>
<feature type="domain" description="HTH lacI-type" evidence="4">
    <location>
        <begin position="3"/>
        <end position="57"/>
    </location>
</feature>
<dbReference type="PRINTS" id="PR00036">
    <property type="entry name" value="HTHLACI"/>
</dbReference>
<dbReference type="InterPro" id="IPR028082">
    <property type="entry name" value="Peripla_BP_I"/>
</dbReference>
<evidence type="ECO:0000259" key="4">
    <source>
        <dbReference type="PROSITE" id="PS50932"/>
    </source>
</evidence>
<dbReference type="Gene3D" id="1.10.260.40">
    <property type="entry name" value="lambda repressor-like DNA-binding domains"/>
    <property type="match status" value="1"/>
</dbReference>
<dbReference type="InterPro" id="IPR000843">
    <property type="entry name" value="HTH_LacI"/>
</dbReference>
<dbReference type="GO" id="GO:0003700">
    <property type="term" value="F:DNA-binding transcription factor activity"/>
    <property type="evidence" value="ECO:0007669"/>
    <property type="project" value="TreeGrafter"/>
</dbReference>
<evidence type="ECO:0000256" key="3">
    <source>
        <dbReference type="ARBA" id="ARBA00023163"/>
    </source>
</evidence>
<sequence length="342" mass="38603">MSITVKDVAKRAGVATSTVSRVINDHHSISPATKKRVRKVMEEMGYVPNKTAQNLGKGSANAIGVILPPLDSKERLGNPFYLEIIEAINEEVHQHGMATAIASARNFENLLHNVQQMHLQRQVDGFVLLYSDQSDPIIDYLTANHICFTLIGQPYREEDKISYVDNDNQLLGKHATDYLIKNGHKLILFVTNTTKEILYFERYFGYQKALMLAGLETFPAVKLQNPEDYMRFGDILTETQATAVVVIDDIFALRVLQLAQLHNYKVPDDLSIISFNNSIFATLMHPYLTSIDVAIQELGRRGIQSLIDQLKNQDQQTTGVRIVIPHELVERETVRDINGNQT</sequence>
<keyword evidence="3" id="KW-0804">Transcription</keyword>
<dbReference type="KEGG" id="jeh:EJN90_08365"/>
<evidence type="ECO:0000313" key="6">
    <source>
        <dbReference type="EMBL" id="AZP04645.1"/>
    </source>
</evidence>
<reference evidence="7" key="1">
    <citation type="submission" date="2018-12" db="EMBL/GenBank/DDBJ databases">
        <title>Complete genome sequencing of Jeotgalibaca sp. H21T32.</title>
        <authorList>
            <person name="Bae J.-W."/>
            <person name="Lee S.-Y."/>
        </authorList>
    </citation>
    <scope>NUCLEOTIDE SEQUENCE [LARGE SCALE GENOMIC DNA]</scope>
    <source>
        <strain evidence="7">H21T32</strain>
    </source>
</reference>
<dbReference type="Pfam" id="PF00356">
    <property type="entry name" value="LacI"/>
    <property type="match status" value="1"/>
</dbReference>
<evidence type="ECO:0000259" key="5">
    <source>
        <dbReference type="PROSITE" id="PS50943"/>
    </source>
</evidence>
<organism evidence="6 7">
    <name type="scientific">Jeotgalibaca ciconiae</name>
    <dbReference type="NCBI Taxonomy" id="2496265"/>
    <lineage>
        <taxon>Bacteria</taxon>
        <taxon>Bacillati</taxon>
        <taxon>Bacillota</taxon>
        <taxon>Bacilli</taxon>
        <taxon>Lactobacillales</taxon>
        <taxon>Carnobacteriaceae</taxon>
        <taxon>Jeotgalibaca</taxon>
    </lineage>
</organism>
<evidence type="ECO:0000313" key="7">
    <source>
        <dbReference type="Proteomes" id="UP000273326"/>
    </source>
</evidence>
<dbReference type="CDD" id="cd01392">
    <property type="entry name" value="HTH_LacI"/>
    <property type="match status" value="1"/>
</dbReference>
<feature type="domain" description="HTH cro/C1-type" evidence="5">
    <location>
        <begin position="3"/>
        <end position="47"/>
    </location>
</feature>
<dbReference type="Proteomes" id="UP000273326">
    <property type="component" value="Chromosome"/>
</dbReference>
<accession>A0A3Q9BKU1</accession>
<evidence type="ECO:0000256" key="2">
    <source>
        <dbReference type="ARBA" id="ARBA00023125"/>
    </source>
</evidence>
<dbReference type="PANTHER" id="PTHR30146:SF109">
    <property type="entry name" value="HTH-TYPE TRANSCRIPTIONAL REGULATOR GALS"/>
    <property type="match status" value="1"/>
</dbReference>
<dbReference type="Pfam" id="PF13377">
    <property type="entry name" value="Peripla_BP_3"/>
    <property type="match status" value="1"/>
</dbReference>
<name>A0A3Q9BKU1_9LACT</name>
<dbReference type="OrthoDB" id="9788209at2"/>
<dbReference type="PROSITE" id="PS50932">
    <property type="entry name" value="HTH_LACI_2"/>
    <property type="match status" value="1"/>
</dbReference>
<dbReference type="InterPro" id="IPR001387">
    <property type="entry name" value="Cro/C1-type_HTH"/>
</dbReference>
<dbReference type="SUPFAM" id="SSF47413">
    <property type="entry name" value="lambda repressor-like DNA-binding domains"/>
    <property type="match status" value="1"/>
</dbReference>
<dbReference type="PROSITE" id="PS50943">
    <property type="entry name" value="HTH_CROC1"/>
    <property type="match status" value="1"/>
</dbReference>
<gene>
    <name evidence="6" type="ORF">EJN90_08365</name>
</gene>
<dbReference type="AlphaFoldDB" id="A0A3Q9BKU1"/>
<dbReference type="Gene3D" id="3.40.50.2300">
    <property type="match status" value="2"/>
</dbReference>
<dbReference type="GO" id="GO:0000976">
    <property type="term" value="F:transcription cis-regulatory region binding"/>
    <property type="evidence" value="ECO:0007669"/>
    <property type="project" value="TreeGrafter"/>
</dbReference>
<dbReference type="EMBL" id="CP034465">
    <property type="protein sequence ID" value="AZP04645.1"/>
    <property type="molecule type" value="Genomic_DNA"/>
</dbReference>
<dbReference type="SMART" id="SM00354">
    <property type="entry name" value="HTH_LACI"/>
    <property type="match status" value="1"/>
</dbReference>
<keyword evidence="2" id="KW-0238">DNA-binding</keyword>
<dbReference type="SUPFAM" id="SSF53822">
    <property type="entry name" value="Periplasmic binding protein-like I"/>
    <property type="match status" value="1"/>
</dbReference>
<keyword evidence="7" id="KW-1185">Reference proteome</keyword>
<dbReference type="InterPro" id="IPR046335">
    <property type="entry name" value="LacI/GalR-like_sensor"/>
</dbReference>
<dbReference type="PANTHER" id="PTHR30146">
    <property type="entry name" value="LACI-RELATED TRANSCRIPTIONAL REPRESSOR"/>
    <property type="match status" value="1"/>
</dbReference>
<protein>
    <submittedName>
        <fullName evidence="6">LacI family transcriptional regulator</fullName>
    </submittedName>
</protein>